<sequence>MAGPMVATADALPAGPQQTNMRPRYYFPRHVKRQFANTTTPATPPEPTSDLVLPPSSTPSPSDDQPSDISNIFESLLHLRPSSSETAETVIVSPSPITNPGDSASAPALTTTEVGSTQLTPSDPVLPTPSSASSAEAVSSEAPPPVSSGGSTDGVPVPILTPTPSPSPSAIEPSTPSVGSTDRVPESPILPTTAPEPIEPTSSRVVTPTPSATDVVASTGGIPSSVVPASSPAAPAESDTVQSSIASTGIIPSSIVQPTSSVAPVS</sequence>
<gene>
    <name evidence="2" type="ORF">P171DRAFT_491697</name>
</gene>
<feature type="non-terminal residue" evidence="2">
    <location>
        <position position="266"/>
    </location>
</feature>
<feature type="compositionally biased region" description="Low complexity" evidence="1">
    <location>
        <begin position="48"/>
        <end position="68"/>
    </location>
</feature>
<feature type="region of interest" description="Disordered" evidence="1">
    <location>
        <begin position="82"/>
        <end position="266"/>
    </location>
</feature>
<protein>
    <submittedName>
        <fullName evidence="2">Uncharacterized protein</fullName>
    </submittedName>
</protein>
<keyword evidence="3" id="KW-1185">Reference proteome</keyword>
<proteinExistence type="predicted"/>
<reference evidence="2" key="1">
    <citation type="journal article" date="2020" name="Stud. Mycol.">
        <title>101 Dothideomycetes genomes: a test case for predicting lifestyles and emergence of pathogens.</title>
        <authorList>
            <person name="Haridas S."/>
            <person name="Albert R."/>
            <person name="Binder M."/>
            <person name="Bloem J."/>
            <person name="Labutti K."/>
            <person name="Salamov A."/>
            <person name="Andreopoulos B."/>
            <person name="Baker S."/>
            <person name="Barry K."/>
            <person name="Bills G."/>
            <person name="Bluhm B."/>
            <person name="Cannon C."/>
            <person name="Castanera R."/>
            <person name="Culley D."/>
            <person name="Daum C."/>
            <person name="Ezra D."/>
            <person name="Gonzalez J."/>
            <person name="Henrissat B."/>
            <person name="Kuo A."/>
            <person name="Liang C."/>
            <person name="Lipzen A."/>
            <person name="Lutzoni F."/>
            <person name="Magnuson J."/>
            <person name="Mondo S."/>
            <person name="Nolan M."/>
            <person name="Ohm R."/>
            <person name="Pangilinan J."/>
            <person name="Park H.-J."/>
            <person name="Ramirez L."/>
            <person name="Alfaro M."/>
            <person name="Sun H."/>
            <person name="Tritt A."/>
            <person name="Yoshinaga Y."/>
            <person name="Zwiers L.-H."/>
            <person name="Turgeon B."/>
            <person name="Goodwin S."/>
            <person name="Spatafora J."/>
            <person name="Crous P."/>
            <person name="Grigoriev I."/>
        </authorList>
    </citation>
    <scope>NUCLEOTIDE SEQUENCE</scope>
    <source>
        <strain evidence="2">CBS 690.94</strain>
    </source>
</reference>
<feature type="region of interest" description="Disordered" evidence="1">
    <location>
        <begin position="1"/>
        <end position="70"/>
    </location>
</feature>
<dbReference type="Proteomes" id="UP000799764">
    <property type="component" value="Unassembled WGS sequence"/>
</dbReference>
<name>A0A9P4P6Y3_9PLEO</name>
<dbReference type="AlphaFoldDB" id="A0A9P4P6Y3"/>
<comment type="caution">
    <text evidence="2">The sequence shown here is derived from an EMBL/GenBank/DDBJ whole genome shotgun (WGS) entry which is preliminary data.</text>
</comment>
<organism evidence="2 3">
    <name type="scientific">Karstenula rhodostoma CBS 690.94</name>
    <dbReference type="NCBI Taxonomy" id="1392251"/>
    <lineage>
        <taxon>Eukaryota</taxon>
        <taxon>Fungi</taxon>
        <taxon>Dikarya</taxon>
        <taxon>Ascomycota</taxon>
        <taxon>Pezizomycotina</taxon>
        <taxon>Dothideomycetes</taxon>
        <taxon>Pleosporomycetidae</taxon>
        <taxon>Pleosporales</taxon>
        <taxon>Massarineae</taxon>
        <taxon>Didymosphaeriaceae</taxon>
        <taxon>Karstenula</taxon>
    </lineage>
</organism>
<feature type="compositionally biased region" description="Polar residues" evidence="1">
    <location>
        <begin position="200"/>
        <end position="212"/>
    </location>
</feature>
<feature type="compositionally biased region" description="Low complexity" evidence="1">
    <location>
        <begin position="168"/>
        <end position="177"/>
    </location>
</feature>
<evidence type="ECO:0000313" key="2">
    <source>
        <dbReference type="EMBL" id="KAF2437838.1"/>
    </source>
</evidence>
<evidence type="ECO:0000313" key="3">
    <source>
        <dbReference type="Proteomes" id="UP000799764"/>
    </source>
</evidence>
<dbReference type="EMBL" id="MU001514">
    <property type="protein sequence ID" value="KAF2437838.1"/>
    <property type="molecule type" value="Genomic_DNA"/>
</dbReference>
<feature type="compositionally biased region" description="Polar residues" evidence="1">
    <location>
        <begin position="239"/>
        <end position="266"/>
    </location>
</feature>
<accession>A0A9P4P6Y3</accession>
<feature type="compositionally biased region" description="Polar residues" evidence="1">
    <location>
        <begin position="95"/>
        <end position="121"/>
    </location>
</feature>
<dbReference type="OrthoDB" id="3801304at2759"/>
<feature type="compositionally biased region" description="Low complexity" evidence="1">
    <location>
        <begin position="129"/>
        <end position="141"/>
    </location>
</feature>
<feature type="compositionally biased region" description="Low complexity" evidence="1">
    <location>
        <begin position="223"/>
        <end position="236"/>
    </location>
</feature>
<evidence type="ECO:0000256" key="1">
    <source>
        <dbReference type="SAM" id="MobiDB-lite"/>
    </source>
</evidence>